<dbReference type="PANTHER" id="PTHR36220">
    <property type="entry name" value="UNNAMED PRODUCT"/>
    <property type="match status" value="1"/>
</dbReference>
<dbReference type="InterPro" id="IPR013517">
    <property type="entry name" value="FG-GAP"/>
</dbReference>
<dbReference type="Gene3D" id="2.130.10.80">
    <property type="entry name" value="Galactose oxidase/kelch, beta-propeller"/>
    <property type="match status" value="2"/>
</dbReference>
<dbReference type="PATRIC" id="fig|1094466.5.peg.2739"/>
<dbReference type="STRING" id="1094466.KQS_13950"/>
<keyword evidence="1" id="KW-0732">Signal</keyword>
<dbReference type="Proteomes" id="UP000007599">
    <property type="component" value="Chromosome I"/>
</dbReference>
<gene>
    <name evidence="3" type="ordered locus">KQS_13950</name>
</gene>
<feature type="domain" description="Secretion system C-terminal sorting" evidence="2">
    <location>
        <begin position="421"/>
        <end position="488"/>
    </location>
</feature>
<evidence type="ECO:0000313" key="3">
    <source>
        <dbReference type="EMBL" id="CCG54687.1"/>
    </source>
</evidence>
<protein>
    <recommendedName>
        <fullName evidence="2">Secretion system C-terminal sorting domain-containing protein</fullName>
    </recommendedName>
</protein>
<dbReference type="PANTHER" id="PTHR36220:SF1">
    <property type="entry name" value="GAMMA TUBULIN COMPLEX COMPONENT C-TERMINAL DOMAIN-CONTAINING PROTEIN"/>
    <property type="match status" value="1"/>
</dbReference>
<dbReference type="OrthoDB" id="1403372at2"/>
<keyword evidence="4" id="KW-1185">Reference proteome</keyword>
<reference evidence="4" key="2">
    <citation type="submission" date="2012-03" db="EMBL/GenBank/DDBJ databases">
        <title>Complete genome sequence of Flavobacterium indicum GPTSA100-9T, isolated from warm spring water.</title>
        <authorList>
            <person name="Barbier P."/>
            <person name="Houel A."/>
            <person name="Loux V."/>
            <person name="Poulain J."/>
            <person name="Bernardet J.-F."/>
            <person name="Touchon M."/>
            <person name="Duchaud E."/>
        </authorList>
    </citation>
    <scope>NUCLEOTIDE SEQUENCE [LARGE SCALE GENOMIC DNA]</scope>
    <source>
        <strain evidence="4">DSM 17447 / CIP 109464 / GPTSA100-9</strain>
    </source>
</reference>
<dbReference type="InterPro" id="IPR011043">
    <property type="entry name" value="Gal_Oxase/kelch_b-propeller"/>
</dbReference>
<dbReference type="NCBIfam" id="TIGR04183">
    <property type="entry name" value="Por_Secre_tail"/>
    <property type="match status" value="1"/>
</dbReference>
<dbReference type="KEGG" id="fin:KQS_13950"/>
<dbReference type="Pfam" id="PF18962">
    <property type="entry name" value="Por_Secre_tail"/>
    <property type="match status" value="1"/>
</dbReference>
<sequence>MKKIYFVLFLLSVISYGQIQIGSNINGEAAGDNCGRKHSFSSDGTVLAIGASLNDGNGSNSGHVRVFKNISNTWIQIGSDIDGEAIDDYLGLSISLSSDGTVLAIGASLNDGNGSNSGHVRVFKNISNTWIQIGSDIDGEAAGDYFGSSVSLSANGTILAIGGHLNDGNGSNSGHVRVYQNISNTWTQIGSDIDGEAAGDWSGENVSLSSDGTILAIGASLNAGNGINSGHVRIYQNISNTWTQIGSDIDGEAAGDFFGSSISLSSDGSILAIGAFQNDGNGSNSGHVRVFKNISNTWIQIGSDIDGEAAGDRSGEDVSLSSNGTILAIGASLNDGNGSNSGHVRIYQNISNTWTQIGSDINGEASNDRSGISTSLSSNGTILAIGAFQNDGNGTDSGHVRVFDLSALLSSNTFVLNNFSIYPNPTSDILNINLDNNLTLEKVNIYTTLGQLIQTENKPQIHITSLVKGNYIIEVVTNQGKATKTFIVE</sequence>
<dbReference type="Pfam" id="PF14312">
    <property type="entry name" value="FG-GAP_2"/>
    <property type="match status" value="4"/>
</dbReference>
<proteinExistence type="predicted"/>
<dbReference type="RefSeq" id="WP_014389804.1">
    <property type="nucleotide sequence ID" value="NC_017025.1"/>
</dbReference>
<evidence type="ECO:0000256" key="1">
    <source>
        <dbReference type="ARBA" id="ARBA00022729"/>
    </source>
</evidence>
<reference evidence="3 4" key="1">
    <citation type="journal article" date="2012" name="J. Bacteriol.">
        <title>Complete Genome Sequence of Flavobacterium indicum GPSTA100-9T, Isolated from Warm Spring Water.</title>
        <authorList>
            <person name="Barbier P."/>
            <person name="Houel A."/>
            <person name="Loux V."/>
            <person name="Poulain J."/>
            <person name="Bernardet J.F."/>
            <person name="Touchon M."/>
            <person name="Duchaud E."/>
        </authorList>
    </citation>
    <scope>NUCLEOTIDE SEQUENCE [LARGE SCALE GENOMIC DNA]</scope>
    <source>
        <strain evidence="4">DSM 17447 / CIP 109464 / GPTSA100-9</strain>
    </source>
</reference>
<evidence type="ECO:0000313" key="4">
    <source>
        <dbReference type="Proteomes" id="UP000007599"/>
    </source>
</evidence>
<dbReference type="eggNOG" id="COG5563">
    <property type="taxonomic scope" value="Bacteria"/>
</dbReference>
<dbReference type="AlphaFoldDB" id="H8XSA3"/>
<dbReference type="EMBL" id="HE774682">
    <property type="protein sequence ID" value="CCG54687.1"/>
    <property type="molecule type" value="Genomic_DNA"/>
</dbReference>
<dbReference type="SUPFAM" id="SSF50965">
    <property type="entry name" value="Galactose oxidase, central domain"/>
    <property type="match status" value="1"/>
</dbReference>
<name>H8XSA3_FLAIG</name>
<accession>H8XSA3</accession>
<evidence type="ECO:0000259" key="2">
    <source>
        <dbReference type="Pfam" id="PF18962"/>
    </source>
</evidence>
<dbReference type="HOGENOM" id="CLU_034189_0_0_10"/>
<dbReference type="InterPro" id="IPR037293">
    <property type="entry name" value="Gal_Oxidase_central_sf"/>
</dbReference>
<dbReference type="InterPro" id="IPR026444">
    <property type="entry name" value="Secre_tail"/>
</dbReference>
<organism evidence="3 4">
    <name type="scientific">Flavobacterium indicum (strain DSM 17447 / CIP 109464 / GPTSA100-9)</name>
    <dbReference type="NCBI Taxonomy" id="1094466"/>
    <lineage>
        <taxon>Bacteria</taxon>
        <taxon>Pseudomonadati</taxon>
        <taxon>Bacteroidota</taxon>
        <taxon>Flavobacteriia</taxon>
        <taxon>Flavobacteriales</taxon>
        <taxon>Flavobacteriaceae</taxon>
        <taxon>Flavobacterium</taxon>
    </lineage>
</organism>